<proteinExistence type="predicted"/>
<dbReference type="OrthoDB" id="1376573at2"/>
<dbReference type="RefSeq" id="WP_146291899.1">
    <property type="nucleotide sequence ID" value="NZ_SELH01000015.1"/>
</dbReference>
<protein>
    <submittedName>
        <fullName evidence="1">Uncharacterized protein</fullName>
    </submittedName>
</protein>
<dbReference type="EMBL" id="SELH01000015">
    <property type="protein sequence ID" value="TWP29266.1"/>
    <property type="molecule type" value="Genomic_DNA"/>
</dbReference>
<evidence type="ECO:0000313" key="2">
    <source>
        <dbReference type="Proteomes" id="UP000319499"/>
    </source>
</evidence>
<dbReference type="PROSITE" id="PS51257">
    <property type="entry name" value="PROKAR_LIPOPROTEIN"/>
    <property type="match status" value="1"/>
</dbReference>
<dbReference type="Proteomes" id="UP000319499">
    <property type="component" value="Unassembled WGS sequence"/>
</dbReference>
<sequence length="286" mass="33444">MKIINVYISLFIILFFSSCKKINAQKDNSLRYKSELLGEWESKENLDNTFSINFGKIKGDSIFGQYCAVAREGRKIDCDTDEIFNIKGIIKDNIIEISFTSFFNAKNGKAKIIITDSLLRWVITKYPEGESYAPKESTLTKSEKKELNFYSLLNDTPSIILPINYSELDKFQWNESNYKLFENMDLFLRLPNYNDFKIAILLNDNGDDEIYKLITIKNNNIIDSKDIGYAIDNYPESNFRELVQFSIDKNFIITLFFKQLKQNKLILKKIKKYKINNSGKFEEVKE</sequence>
<dbReference type="AlphaFoldDB" id="A0A563DG56"/>
<accession>A0A563DG56</accession>
<organism evidence="1 2">
    <name type="scientific">Apibacter muscae</name>
    <dbReference type="NCBI Taxonomy" id="2509004"/>
    <lineage>
        <taxon>Bacteria</taxon>
        <taxon>Pseudomonadati</taxon>
        <taxon>Bacteroidota</taxon>
        <taxon>Flavobacteriia</taxon>
        <taxon>Flavobacteriales</taxon>
        <taxon>Weeksellaceae</taxon>
        <taxon>Apibacter</taxon>
    </lineage>
</organism>
<keyword evidence="2" id="KW-1185">Reference proteome</keyword>
<comment type="caution">
    <text evidence="1">The sequence shown here is derived from an EMBL/GenBank/DDBJ whole genome shotgun (WGS) entry which is preliminary data.</text>
</comment>
<name>A0A563DG56_9FLAO</name>
<evidence type="ECO:0000313" key="1">
    <source>
        <dbReference type="EMBL" id="TWP29266.1"/>
    </source>
</evidence>
<reference evidence="1 2" key="1">
    <citation type="submission" date="2019-02" db="EMBL/GenBank/DDBJ databases">
        <title>Apibacter muscae sp. nov.: a novel member of the house fly microbiota.</title>
        <authorList>
            <person name="Park R."/>
        </authorList>
    </citation>
    <scope>NUCLEOTIDE SEQUENCE [LARGE SCALE GENOMIC DNA]</scope>
    <source>
        <strain evidence="1 2">AL1</strain>
    </source>
</reference>
<gene>
    <name evidence="1" type="ORF">ETU09_03335</name>
</gene>